<organism evidence="12 13">
    <name type="scientific">Citrullus colocynthis</name>
    <name type="common">colocynth</name>
    <dbReference type="NCBI Taxonomy" id="252529"/>
    <lineage>
        <taxon>Eukaryota</taxon>
        <taxon>Viridiplantae</taxon>
        <taxon>Streptophyta</taxon>
        <taxon>Embryophyta</taxon>
        <taxon>Tracheophyta</taxon>
        <taxon>Spermatophyta</taxon>
        <taxon>Magnoliopsida</taxon>
        <taxon>eudicotyledons</taxon>
        <taxon>Gunneridae</taxon>
        <taxon>Pentapetalae</taxon>
        <taxon>rosids</taxon>
        <taxon>fabids</taxon>
        <taxon>Cucurbitales</taxon>
        <taxon>Cucurbitaceae</taxon>
        <taxon>Benincaseae</taxon>
        <taxon>Citrullus</taxon>
    </lineage>
</organism>
<dbReference type="PANTHER" id="PTHR45651:SF16">
    <property type="entry name" value="PROTEIN CNGC15A"/>
    <property type="match status" value="1"/>
</dbReference>
<dbReference type="InterPro" id="IPR003938">
    <property type="entry name" value="K_chnl_volt-dep_EAG/ELK/ERG"/>
</dbReference>
<dbReference type="Gene3D" id="1.10.287.630">
    <property type="entry name" value="Helix hairpin bin"/>
    <property type="match status" value="1"/>
</dbReference>
<name>A0ABP0YKA4_9ROSI</name>
<dbReference type="SMART" id="SM00100">
    <property type="entry name" value="cNMP"/>
    <property type="match status" value="1"/>
</dbReference>
<keyword evidence="13" id="KW-1185">Reference proteome</keyword>
<gene>
    <name evidence="12" type="ORF">CITCOLO1_LOCUS12106</name>
</gene>
<dbReference type="SUPFAM" id="SSF51206">
    <property type="entry name" value="cAMP-binding domain-like"/>
    <property type="match status" value="1"/>
</dbReference>
<evidence type="ECO:0000256" key="3">
    <source>
        <dbReference type="ARBA" id="ARBA00022448"/>
    </source>
</evidence>
<feature type="transmembrane region" description="Helical" evidence="10">
    <location>
        <begin position="253"/>
        <end position="275"/>
    </location>
</feature>
<feature type="transmembrane region" description="Helical" evidence="10">
    <location>
        <begin position="215"/>
        <end position="233"/>
    </location>
</feature>
<keyword evidence="3" id="KW-0813">Transport</keyword>
<comment type="subcellular location">
    <subcellularLocation>
        <location evidence="1">Membrane</location>
        <topology evidence="1">Multi-pass membrane protein</topology>
    </subcellularLocation>
</comment>
<keyword evidence="4 10" id="KW-0812">Transmembrane</keyword>
<dbReference type="Gene3D" id="1.10.287.70">
    <property type="match status" value="1"/>
</dbReference>
<dbReference type="InterPro" id="IPR018490">
    <property type="entry name" value="cNMP-bd_dom_sf"/>
</dbReference>
<comment type="similarity">
    <text evidence="2">Belongs to the cyclic nucleotide-gated cation channel (TC 1.A.1.5) family.</text>
</comment>
<dbReference type="InterPro" id="IPR005821">
    <property type="entry name" value="Ion_trans_dom"/>
</dbReference>
<dbReference type="EMBL" id="OZ021738">
    <property type="protein sequence ID" value="CAK9320065.1"/>
    <property type="molecule type" value="Genomic_DNA"/>
</dbReference>
<reference evidence="12 13" key="1">
    <citation type="submission" date="2024-03" db="EMBL/GenBank/DDBJ databases">
        <authorList>
            <person name="Gkanogiannis A."/>
            <person name="Becerra Lopez-Lavalle L."/>
        </authorList>
    </citation>
    <scope>NUCLEOTIDE SEQUENCE [LARGE SCALE GENOMIC DNA]</scope>
</reference>
<dbReference type="Gene3D" id="2.60.120.10">
    <property type="entry name" value="Jelly Rolls"/>
    <property type="match status" value="1"/>
</dbReference>
<keyword evidence="8" id="KW-1071">Ligand-gated ion channel</keyword>
<feature type="transmembrane region" description="Helical" evidence="10">
    <location>
        <begin position="98"/>
        <end position="119"/>
    </location>
</feature>
<keyword evidence="7 10" id="KW-0472">Membrane</keyword>
<evidence type="ECO:0000313" key="13">
    <source>
        <dbReference type="Proteomes" id="UP001642487"/>
    </source>
</evidence>
<evidence type="ECO:0000256" key="4">
    <source>
        <dbReference type="ARBA" id="ARBA00022692"/>
    </source>
</evidence>
<dbReference type="InterPro" id="IPR014710">
    <property type="entry name" value="RmlC-like_jellyroll"/>
</dbReference>
<keyword evidence="5 10" id="KW-1133">Transmembrane helix</keyword>
<dbReference type="Proteomes" id="UP001642487">
    <property type="component" value="Chromosome 4"/>
</dbReference>
<feature type="domain" description="Cyclic nucleotide-binding" evidence="11">
    <location>
        <begin position="487"/>
        <end position="573"/>
    </location>
</feature>
<evidence type="ECO:0000256" key="10">
    <source>
        <dbReference type="SAM" id="Phobius"/>
    </source>
</evidence>
<dbReference type="SUPFAM" id="SSF81324">
    <property type="entry name" value="Voltage-gated potassium channels"/>
    <property type="match status" value="1"/>
</dbReference>
<dbReference type="PRINTS" id="PR01463">
    <property type="entry name" value="EAGCHANLFMLY"/>
</dbReference>
<evidence type="ECO:0000259" key="11">
    <source>
        <dbReference type="PROSITE" id="PS50042"/>
    </source>
</evidence>
<evidence type="ECO:0000256" key="5">
    <source>
        <dbReference type="ARBA" id="ARBA00022989"/>
    </source>
</evidence>
<proteinExistence type="inferred from homology"/>
<evidence type="ECO:0000256" key="6">
    <source>
        <dbReference type="ARBA" id="ARBA00023065"/>
    </source>
</evidence>
<sequence>MILTNISTISSCGSISSAHEAFELQIMSVEMPTSSRWRSVTTVRFQDEELENGEAGRRRKRGRRKCEGMFCDSDQDYDVVKGMVLDPNLPIWNKWNRVFLVACLVSLFVDPVFFFLPVVNAEEGCVEMSGALGVALTVIRSMADVFHITHILVRFRTAYVAPSSRIFGRGELVIHPSKIAANYLVFEFWLHFVAALPLPQAFVWVAIPKMRAWSYFVRISILLQYLLRLYLIFPLSDQIIKATGVLMKTAWVGAGYNLMLFMLASHVLGSCWYLLSIGRQMECWKKVCNLGQHLDCQYELFYCKALQRDSKKAAWFQHYRATNISNLCHPSATNFFHFGIFSDSFASTSSPFFTRYLYCFWWGLRNLSSLGQNLLTSSNVGEINFAIVIAIVGLVLFALLIGNMQTYLQSTTLRLEEWRVRRRDTEQWMQHRQLPNQLKQSVRNYEQFRWMATHGVDEQHILKSLPLDLRRQIKRHLCLDLLRQVPLFDEMEERMLDAICERLKPCLSTSNTCLLREGDPVNEMLFIIRGHLDSHTTNGGRTGFFNSSRLGPSDFCGEELLPWALDDPGAAAVLPSSTRTVTAVTEVEGFALVAEDLKFVAAQFRRLHSKQIRCTFRFHSQQWRTWAACFIQAAWVRYKRRQKKEGEINVVRKMSVVRHRSLVKPLQIDFSVEDR</sequence>
<evidence type="ECO:0000256" key="1">
    <source>
        <dbReference type="ARBA" id="ARBA00004141"/>
    </source>
</evidence>
<dbReference type="Pfam" id="PF00520">
    <property type="entry name" value="Ion_trans"/>
    <property type="match status" value="1"/>
</dbReference>
<evidence type="ECO:0000256" key="9">
    <source>
        <dbReference type="ARBA" id="ARBA00023303"/>
    </source>
</evidence>
<dbReference type="InterPro" id="IPR000595">
    <property type="entry name" value="cNMP-bd_dom"/>
</dbReference>
<evidence type="ECO:0000256" key="2">
    <source>
        <dbReference type="ARBA" id="ARBA00010486"/>
    </source>
</evidence>
<protein>
    <recommendedName>
        <fullName evidence="11">Cyclic nucleotide-binding domain-containing protein</fullName>
    </recommendedName>
</protein>
<accession>A0ABP0YKA4</accession>
<keyword evidence="6" id="KW-0406">Ion transport</keyword>
<feature type="transmembrane region" description="Helical" evidence="10">
    <location>
        <begin position="383"/>
        <end position="402"/>
    </location>
</feature>
<evidence type="ECO:0000256" key="7">
    <source>
        <dbReference type="ARBA" id="ARBA00023136"/>
    </source>
</evidence>
<feature type="transmembrane region" description="Helical" evidence="10">
    <location>
        <begin position="188"/>
        <end position="208"/>
    </location>
</feature>
<dbReference type="CDD" id="cd00038">
    <property type="entry name" value="CAP_ED"/>
    <property type="match status" value="1"/>
</dbReference>
<dbReference type="PANTHER" id="PTHR45651">
    <property type="entry name" value="CYCLIC NUCLEOTIDE-GATED ION CHANNEL 15-RELATED-RELATED"/>
    <property type="match status" value="1"/>
</dbReference>
<evidence type="ECO:0000256" key="8">
    <source>
        <dbReference type="ARBA" id="ARBA00023286"/>
    </source>
</evidence>
<dbReference type="PROSITE" id="PS50042">
    <property type="entry name" value="CNMP_BINDING_3"/>
    <property type="match status" value="1"/>
</dbReference>
<keyword evidence="9" id="KW-0407">Ion channel</keyword>
<evidence type="ECO:0000313" key="12">
    <source>
        <dbReference type="EMBL" id="CAK9320065.1"/>
    </source>
</evidence>